<reference evidence="1 2" key="1">
    <citation type="submission" date="2013-11" db="EMBL/GenBank/DDBJ databases">
        <title>Genome sequencing of Stegodyphus mimosarum.</title>
        <authorList>
            <person name="Bechsgaard J."/>
        </authorList>
    </citation>
    <scope>NUCLEOTIDE SEQUENCE [LARGE SCALE GENOMIC DNA]</scope>
</reference>
<evidence type="ECO:0000313" key="2">
    <source>
        <dbReference type="Proteomes" id="UP000054359"/>
    </source>
</evidence>
<evidence type="ECO:0000313" key="1">
    <source>
        <dbReference type="EMBL" id="KFM60693.1"/>
    </source>
</evidence>
<dbReference type="Proteomes" id="UP000054359">
    <property type="component" value="Unassembled WGS sequence"/>
</dbReference>
<dbReference type="OrthoDB" id="6415615at2759"/>
<sequence length="221" mass="25044">MQQDDIQTESRKSSMILIPIAYSESVNLRKDGPKSTTSYTSTCKVESGKSFCTSVYIIPKLIPTRFITYLTVEEKWEKSTPQYTYSSDKADDVELFTAAASLEPKPILDDNAVNLSVEEISTHYEAIEFKHKFTMTQFSETVNIFPKEKIHTYCSIFIYEPRAQTYFITGVALIPGQKIVPLAEDEYPFDVKSLNSSAVENCYNEETSSDYESPKLINGVI</sequence>
<dbReference type="OMA" id="ISTHYEA"/>
<feature type="non-terminal residue" evidence="1">
    <location>
        <position position="221"/>
    </location>
</feature>
<proteinExistence type="predicted"/>
<accession>A0A087T6F4</accession>
<dbReference type="EMBL" id="KK113646">
    <property type="protein sequence ID" value="KFM60693.1"/>
    <property type="molecule type" value="Genomic_DNA"/>
</dbReference>
<keyword evidence="2" id="KW-1185">Reference proteome</keyword>
<protein>
    <submittedName>
        <fullName evidence="1">Uncharacterized protein</fullName>
    </submittedName>
</protein>
<gene>
    <name evidence="1" type="ORF">X975_19415</name>
</gene>
<organism evidence="1 2">
    <name type="scientific">Stegodyphus mimosarum</name>
    <name type="common">African social velvet spider</name>
    <dbReference type="NCBI Taxonomy" id="407821"/>
    <lineage>
        <taxon>Eukaryota</taxon>
        <taxon>Metazoa</taxon>
        <taxon>Ecdysozoa</taxon>
        <taxon>Arthropoda</taxon>
        <taxon>Chelicerata</taxon>
        <taxon>Arachnida</taxon>
        <taxon>Araneae</taxon>
        <taxon>Araneomorphae</taxon>
        <taxon>Entelegynae</taxon>
        <taxon>Eresoidea</taxon>
        <taxon>Eresidae</taxon>
        <taxon>Stegodyphus</taxon>
    </lineage>
</organism>
<name>A0A087T6F4_STEMI</name>
<dbReference type="AlphaFoldDB" id="A0A087T6F4"/>